<evidence type="ECO:0000256" key="4">
    <source>
        <dbReference type="ARBA" id="ARBA00015376"/>
    </source>
</evidence>
<dbReference type="EMBL" id="SJFN01000011">
    <property type="protein sequence ID" value="TBW38473.1"/>
    <property type="molecule type" value="Genomic_DNA"/>
</dbReference>
<dbReference type="Gene3D" id="2.70.98.10">
    <property type="match status" value="1"/>
</dbReference>
<name>A0A4Q9VS68_9HYPH</name>
<feature type="domain" description="Glucan biosynthesis periplasmic MdoG C-terminal" evidence="7">
    <location>
        <begin position="48"/>
        <end position="514"/>
    </location>
</feature>
<evidence type="ECO:0000256" key="2">
    <source>
        <dbReference type="ARBA" id="ARBA00005001"/>
    </source>
</evidence>
<dbReference type="PIRSF" id="PIRSF006281">
    <property type="entry name" value="MdoG"/>
    <property type="match status" value="1"/>
</dbReference>
<dbReference type="SUPFAM" id="SSF74650">
    <property type="entry name" value="Galactose mutarotase-like"/>
    <property type="match status" value="1"/>
</dbReference>
<dbReference type="SUPFAM" id="SSF81296">
    <property type="entry name" value="E set domains"/>
    <property type="match status" value="1"/>
</dbReference>
<reference evidence="8 9" key="1">
    <citation type="submission" date="2019-02" db="EMBL/GenBank/DDBJ databases">
        <title>Siculibacillus lacustris gen. nov., sp. nov., a new rosette-forming bacterium isolated from a freshwater crater lake (Lake St. Ana, Romania).</title>
        <authorList>
            <person name="Felfoldi T."/>
            <person name="Marton Z."/>
            <person name="Szabo A."/>
            <person name="Mentes A."/>
            <person name="Boka K."/>
            <person name="Marialigeti K."/>
            <person name="Mathe I."/>
            <person name="Koncz M."/>
            <person name="Schumann P."/>
            <person name="Toth E."/>
        </authorList>
    </citation>
    <scope>NUCLEOTIDE SEQUENCE [LARGE SCALE GENOMIC DNA]</scope>
    <source>
        <strain evidence="8 9">SA-279</strain>
    </source>
</reference>
<dbReference type="PANTHER" id="PTHR30504">
    <property type="entry name" value="GLUCANS BIOSYNTHESIS PROTEIN"/>
    <property type="match status" value="1"/>
</dbReference>
<dbReference type="GO" id="GO:0030246">
    <property type="term" value="F:carbohydrate binding"/>
    <property type="evidence" value="ECO:0007669"/>
    <property type="project" value="InterPro"/>
</dbReference>
<dbReference type="InterPro" id="IPR006311">
    <property type="entry name" value="TAT_signal"/>
</dbReference>
<dbReference type="GO" id="GO:0030288">
    <property type="term" value="C:outer membrane-bounded periplasmic space"/>
    <property type="evidence" value="ECO:0007669"/>
    <property type="project" value="TreeGrafter"/>
</dbReference>
<comment type="pathway">
    <text evidence="2">Glycan metabolism; osmoregulated periplasmic glucan (OPG) biosynthesis.</text>
</comment>
<feature type="signal peptide" evidence="6">
    <location>
        <begin position="1"/>
        <end position="26"/>
    </location>
</feature>
<keyword evidence="5" id="KW-0574">Periplasm</keyword>
<dbReference type="Proteomes" id="UP000292781">
    <property type="component" value="Unassembled WGS sequence"/>
</dbReference>
<keyword evidence="6" id="KW-0732">Signal</keyword>
<dbReference type="InterPro" id="IPR019546">
    <property type="entry name" value="TAT_signal_bac_arc"/>
</dbReference>
<evidence type="ECO:0000256" key="1">
    <source>
        <dbReference type="ARBA" id="ARBA00004418"/>
    </source>
</evidence>
<dbReference type="UniPathway" id="UPA00637"/>
<dbReference type="Gene3D" id="2.60.40.10">
    <property type="entry name" value="Immunoglobulins"/>
    <property type="match status" value="1"/>
</dbReference>
<comment type="subcellular location">
    <subcellularLocation>
        <location evidence="1">Periplasm</location>
    </subcellularLocation>
</comment>
<dbReference type="RefSeq" id="WP_131308731.1">
    <property type="nucleotide sequence ID" value="NZ_SJFN01000011.1"/>
</dbReference>
<gene>
    <name evidence="8" type="ORF">EYW49_09400</name>
</gene>
<dbReference type="InterPro" id="IPR014718">
    <property type="entry name" value="GH-type_carb-bd"/>
</dbReference>
<accession>A0A4Q9VS68</accession>
<dbReference type="InterPro" id="IPR014438">
    <property type="entry name" value="Glucan_biosyn_MdoG/MdoD"/>
</dbReference>
<dbReference type="PANTHER" id="PTHR30504:SF4">
    <property type="entry name" value="GLUCANS BIOSYNTHESIS PROTEIN G"/>
    <property type="match status" value="1"/>
</dbReference>
<evidence type="ECO:0000256" key="3">
    <source>
        <dbReference type="ARBA" id="ARBA00009284"/>
    </source>
</evidence>
<dbReference type="PROSITE" id="PS51318">
    <property type="entry name" value="TAT"/>
    <property type="match status" value="1"/>
</dbReference>
<evidence type="ECO:0000256" key="6">
    <source>
        <dbReference type="SAM" id="SignalP"/>
    </source>
</evidence>
<keyword evidence="9" id="KW-1185">Reference proteome</keyword>
<dbReference type="InterPro" id="IPR014756">
    <property type="entry name" value="Ig_E-set"/>
</dbReference>
<organism evidence="8 9">
    <name type="scientific">Siculibacillus lacustris</name>
    <dbReference type="NCBI Taxonomy" id="1549641"/>
    <lineage>
        <taxon>Bacteria</taxon>
        <taxon>Pseudomonadati</taxon>
        <taxon>Pseudomonadota</taxon>
        <taxon>Alphaproteobacteria</taxon>
        <taxon>Hyphomicrobiales</taxon>
        <taxon>Ancalomicrobiaceae</taxon>
        <taxon>Siculibacillus</taxon>
    </lineage>
</organism>
<dbReference type="NCBIfam" id="TIGR01409">
    <property type="entry name" value="TAT_signal_seq"/>
    <property type="match status" value="1"/>
</dbReference>
<comment type="caution">
    <text evidence="8">The sequence shown here is derived from an EMBL/GenBank/DDBJ whole genome shotgun (WGS) entry which is preliminary data.</text>
</comment>
<dbReference type="GO" id="GO:0051274">
    <property type="term" value="P:beta-glucan biosynthetic process"/>
    <property type="evidence" value="ECO:0007669"/>
    <property type="project" value="TreeGrafter"/>
</dbReference>
<dbReference type="Pfam" id="PF04349">
    <property type="entry name" value="MdoG"/>
    <property type="match status" value="1"/>
</dbReference>
<comment type="similarity">
    <text evidence="3">Belongs to the OpgD/OpgG family.</text>
</comment>
<dbReference type="AlphaFoldDB" id="A0A4Q9VS68"/>
<feature type="chain" id="PRO_5020350968" description="Glucans biosynthesis protein G" evidence="6">
    <location>
        <begin position="27"/>
        <end position="516"/>
    </location>
</feature>
<proteinExistence type="inferred from homology"/>
<evidence type="ECO:0000259" key="7">
    <source>
        <dbReference type="Pfam" id="PF04349"/>
    </source>
</evidence>
<protein>
    <recommendedName>
        <fullName evidence="4">Glucans biosynthesis protein G</fullName>
    </recommendedName>
</protein>
<dbReference type="InterPro" id="IPR011013">
    <property type="entry name" value="Gal_mutarotase_sf_dom"/>
</dbReference>
<dbReference type="GO" id="GO:0003824">
    <property type="term" value="F:catalytic activity"/>
    <property type="evidence" value="ECO:0007669"/>
    <property type="project" value="InterPro"/>
</dbReference>
<sequence length="516" mass="57214">MDRRDFLTSSLAAAAALGLGVAPAAAQDAPIPEVPARRPEPQEQPAAFSFAGLKDEARKMAAAAWNDPGADVPQRFRDLSFDQYRDIRWKRDRMIWRDDRVGFRLEPMAAGSVYNRAVRIYLVEGGQALPIGADRDSFDWGASIKAPEEVVAMPLSGLKLRRPGDNNRNPEFAVFQGASYFKALARGLQYGLTARGLAINTADPEGEIFPVFTRFYVEKPEENAQSIRLYGLLESRPVVGAYRFTLRPGDETSIDVELTLFPREEMSHIGLGALNTMFLYGGIGRSRFDDVRQAVHLSDGLAVQTGQGERLWRPTANPKNLQISAFGDENPLGFGLVQRARDFTDYLDLDNRWDLRPTAWVEPVGDWGKGSVVLVEIPSDGEIHENIVAYWRPKAKLPAGQEFSAAYRLRWLADGSLPASLGWVDDTREGQGAEGNWRRWMIDFVGPMPAPAQVKLVATASAGKLVAPTLKPNPVTGGYRVTFDLDPRNAPLSELRVQLTDGTKPVSETWLYRWVA</sequence>
<dbReference type="OrthoDB" id="9777817at2"/>
<dbReference type="InterPro" id="IPR007444">
    <property type="entry name" value="Glucan_biosyn_MdoG_C"/>
</dbReference>
<evidence type="ECO:0000313" key="8">
    <source>
        <dbReference type="EMBL" id="TBW38473.1"/>
    </source>
</evidence>
<dbReference type="InterPro" id="IPR013783">
    <property type="entry name" value="Ig-like_fold"/>
</dbReference>
<evidence type="ECO:0000256" key="5">
    <source>
        <dbReference type="ARBA" id="ARBA00022764"/>
    </source>
</evidence>
<evidence type="ECO:0000313" key="9">
    <source>
        <dbReference type="Proteomes" id="UP000292781"/>
    </source>
</evidence>